<accession>A0ABD2CWH4</accession>
<dbReference type="EMBL" id="JAYRBN010000027">
    <property type="protein sequence ID" value="KAL2749437.1"/>
    <property type="molecule type" value="Genomic_DNA"/>
</dbReference>
<proteinExistence type="predicted"/>
<comment type="caution">
    <text evidence="1">The sequence shown here is derived from an EMBL/GenBank/DDBJ whole genome shotgun (WGS) entry which is preliminary data.</text>
</comment>
<protein>
    <submittedName>
        <fullName evidence="1">Uncharacterized protein</fullName>
    </submittedName>
</protein>
<gene>
    <name evidence="1" type="ORF">V1477_002377</name>
</gene>
<reference evidence="1 2" key="1">
    <citation type="journal article" date="2024" name="Ann. Entomol. Soc. Am.">
        <title>Genomic analyses of the southern and eastern yellowjacket wasps (Hymenoptera: Vespidae) reveal evolutionary signatures of social life.</title>
        <authorList>
            <person name="Catto M.A."/>
            <person name="Caine P.B."/>
            <person name="Orr S.E."/>
            <person name="Hunt B.G."/>
            <person name="Goodisman M.A.D."/>
        </authorList>
    </citation>
    <scope>NUCLEOTIDE SEQUENCE [LARGE SCALE GENOMIC DNA]</scope>
    <source>
        <strain evidence="1">232</strain>
        <tissue evidence="1">Head and thorax</tissue>
    </source>
</reference>
<evidence type="ECO:0000313" key="2">
    <source>
        <dbReference type="Proteomes" id="UP001607303"/>
    </source>
</evidence>
<name>A0ABD2CWH4_VESMC</name>
<keyword evidence="2" id="KW-1185">Reference proteome</keyword>
<evidence type="ECO:0000313" key="1">
    <source>
        <dbReference type="EMBL" id="KAL2749437.1"/>
    </source>
</evidence>
<organism evidence="1 2">
    <name type="scientific">Vespula maculifrons</name>
    <name type="common">Eastern yellow jacket</name>
    <name type="synonym">Wasp</name>
    <dbReference type="NCBI Taxonomy" id="7453"/>
    <lineage>
        <taxon>Eukaryota</taxon>
        <taxon>Metazoa</taxon>
        <taxon>Ecdysozoa</taxon>
        <taxon>Arthropoda</taxon>
        <taxon>Hexapoda</taxon>
        <taxon>Insecta</taxon>
        <taxon>Pterygota</taxon>
        <taxon>Neoptera</taxon>
        <taxon>Endopterygota</taxon>
        <taxon>Hymenoptera</taxon>
        <taxon>Apocrita</taxon>
        <taxon>Aculeata</taxon>
        <taxon>Vespoidea</taxon>
        <taxon>Vespidae</taxon>
        <taxon>Vespinae</taxon>
        <taxon>Vespula</taxon>
    </lineage>
</organism>
<sequence>MNWKGLEGWSMIVDHYTCCHLSKKSSSFFSLDRSSQYNLSKFF</sequence>
<dbReference type="Proteomes" id="UP001607303">
    <property type="component" value="Unassembled WGS sequence"/>
</dbReference>
<dbReference type="AlphaFoldDB" id="A0ABD2CWH4"/>